<feature type="compositionally biased region" description="Acidic residues" evidence="1">
    <location>
        <begin position="36"/>
        <end position="45"/>
    </location>
</feature>
<feature type="compositionally biased region" description="Basic and acidic residues" evidence="1">
    <location>
        <begin position="131"/>
        <end position="148"/>
    </location>
</feature>
<comment type="caution">
    <text evidence="3">The sequence shown here is derived from an EMBL/GenBank/DDBJ whole genome shotgun (WGS) entry which is preliminary data.</text>
</comment>
<dbReference type="RefSeq" id="WP_162414137.1">
    <property type="nucleotide sequence ID" value="NZ_JAHQXE010000005.1"/>
</dbReference>
<proteinExistence type="predicted"/>
<feature type="domain" description="FHA" evidence="2">
    <location>
        <begin position="324"/>
        <end position="378"/>
    </location>
</feature>
<dbReference type="PROSITE" id="PS50006">
    <property type="entry name" value="FHA_DOMAIN"/>
    <property type="match status" value="1"/>
</dbReference>
<sequence length="405" mass="42083">MPEPDRTVQCPICDADFDPAVAGGWCTNPDCGEWQYDGDIEEGDAGGEGTTADVELLEDTASPERLPSTPGPASNGHHAEEADTPVEAVPAEAVDDQRRDTPAVAADATADGAVDAHASADHDGDDATPSPDHEADSKAPAAAEHDVPTDGDSVPNDAEPADERPDDAEPTEEQTGDAEPAGERTGDAEPTDEQTDDGEPVNEPDTIDCPDCGRELDADANFCLDCGADVQEISAGGPEPLDACPECGTAVDDDASFCINCGENLDAHRNGASETGSGDDSAADGSPTGGAVEALSSQSSDEPTVPDGLVLSVAGRDIDVSDGDRVGREIRAALIDAGQPEDEAVRIHREHVRFDREEDGYYLVDLGDNPTRLNGTPLQKGDRERVEPGDELELSGVVTIAIRAR</sequence>
<feature type="compositionally biased region" description="Acidic residues" evidence="1">
    <location>
        <begin position="164"/>
        <end position="176"/>
    </location>
</feature>
<name>A0AA41G309_9EURY</name>
<organism evidence="3 4">
    <name type="scientific">Haloarcula salina</name>
    <dbReference type="NCBI Taxonomy" id="1429914"/>
    <lineage>
        <taxon>Archaea</taxon>
        <taxon>Methanobacteriati</taxon>
        <taxon>Methanobacteriota</taxon>
        <taxon>Stenosarchaea group</taxon>
        <taxon>Halobacteria</taxon>
        <taxon>Halobacteriales</taxon>
        <taxon>Haloarculaceae</taxon>
        <taxon>Haloarcula</taxon>
    </lineage>
</organism>
<dbReference type="InterPro" id="IPR008984">
    <property type="entry name" value="SMAD_FHA_dom_sf"/>
</dbReference>
<gene>
    <name evidence="3" type="ORF">KTS37_16610</name>
</gene>
<dbReference type="EMBL" id="JAHQXE010000005">
    <property type="protein sequence ID" value="MBV0903410.1"/>
    <property type="molecule type" value="Genomic_DNA"/>
</dbReference>
<feature type="compositionally biased region" description="Low complexity" evidence="1">
    <location>
        <begin position="103"/>
        <end position="117"/>
    </location>
</feature>
<dbReference type="Proteomes" id="UP001166304">
    <property type="component" value="Unassembled WGS sequence"/>
</dbReference>
<feature type="region of interest" description="Disordered" evidence="1">
    <location>
        <begin position="272"/>
        <end position="307"/>
    </location>
</feature>
<dbReference type="InterPro" id="IPR025874">
    <property type="entry name" value="DZR"/>
</dbReference>
<protein>
    <submittedName>
        <fullName evidence="3">Zinc-ribbon domain-containing protein</fullName>
    </submittedName>
</protein>
<dbReference type="CDD" id="cd00060">
    <property type="entry name" value="FHA"/>
    <property type="match status" value="1"/>
</dbReference>
<accession>A0AA41G309</accession>
<dbReference type="SUPFAM" id="SSF49879">
    <property type="entry name" value="SMAD/FHA domain"/>
    <property type="match status" value="1"/>
</dbReference>
<dbReference type="Pfam" id="PF00498">
    <property type="entry name" value="FHA"/>
    <property type="match status" value="1"/>
</dbReference>
<reference evidence="3" key="1">
    <citation type="submission" date="2021-06" db="EMBL/GenBank/DDBJ databases">
        <title>New haloarchaea isolates fom saline soil.</title>
        <authorList>
            <person name="Duran-Viseras A."/>
            <person name="Sanchez-Porro C.S."/>
            <person name="Ventosa A."/>
        </authorList>
    </citation>
    <scope>NUCLEOTIDE SEQUENCE</scope>
    <source>
        <strain evidence="3">JCM 18369</strain>
    </source>
</reference>
<evidence type="ECO:0000256" key="1">
    <source>
        <dbReference type="SAM" id="MobiDB-lite"/>
    </source>
</evidence>
<evidence type="ECO:0000259" key="2">
    <source>
        <dbReference type="PROSITE" id="PS50006"/>
    </source>
</evidence>
<dbReference type="InterPro" id="IPR000253">
    <property type="entry name" value="FHA_dom"/>
</dbReference>
<feature type="region of interest" description="Disordered" evidence="1">
    <location>
        <begin position="365"/>
        <end position="390"/>
    </location>
</feature>
<dbReference type="Gene3D" id="2.60.200.20">
    <property type="match status" value="1"/>
</dbReference>
<dbReference type="Pfam" id="PF12773">
    <property type="entry name" value="DZR"/>
    <property type="match status" value="1"/>
</dbReference>
<evidence type="ECO:0000313" key="4">
    <source>
        <dbReference type="Proteomes" id="UP001166304"/>
    </source>
</evidence>
<keyword evidence="4" id="KW-1185">Reference proteome</keyword>
<feature type="compositionally biased region" description="Acidic residues" evidence="1">
    <location>
        <begin position="189"/>
        <end position="208"/>
    </location>
</feature>
<evidence type="ECO:0000313" key="3">
    <source>
        <dbReference type="EMBL" id="MBV0903410.1"/>
    </source>
</evidence>
<dbReference type="AlphaFoldDB" id="A0AA41G309"/>
<feature type="region of interest" description="Disordered" evidence="1">
    <location>
        <begin position="34"/>
        <end position="214"/>
    </location>
</feature>